<comment type="cofactor">
    <cofactor evidence="8">
        <name>Mg(2+)</name>
        <dbReference type="ChEBI" id="CHEBI:18420"/>
    </cofactor>
</comment>
<name>A0A928HJ19_9BACT</name>
<dbReference type="SUPFAM" id="SSF102114">
    <property type="entry name" value="Radical SAM enzymes"/>
    <property type="match status" value="1"/>
</dbReference>
<sequence>MPQPSWKVNEIFYSIQGEGRHTGMPAVFLRLAGCTMGCSFCDTKYAFQTGEEMNSLQVLVALAEYPCKTVVITGGEPAEQDLPSLIAALKSAGYCVHLETNGAHDCDVSRADFVCVSPKKYVSQEMLKKADVIKIVVGQETDLADLEKYYNYENDKTQIYLQPESNLQENIALCVKLLKKHPAARLSLQTHKLINIR</sequence>
<evidence type="ECO:0000256" key="4">
    <source>
        <dbReference type="ARBA" id="ARBA00022842"/>
    </source>
</evidence>
<feature type="binding site" evidence="8">
    <location>
        <position position="73"/>
    </location>
    <ligand>
        <name>substrate</name>
    </ligand>
</feature>
<keyword evidence="1 8" id="KW-0004">4Fe-4S</keyword>
<feature type="binding site" evidence="8">
    <location>
        <position position="30"/>
    </location>
    <ligand>
        <name>substrate</name>
    </ligand>
</feature>
<dbReference type="HAMAP" id="MF_00917">
    <property type="entry name" value="QueE"/>
    <property type="match status" value="1"/>
</dbReference>
<dbReference type="GO" id="GO:0008616">
    <property type="term" value="P:tRNA queuosine(34) biosynthetic process"/>
    <property type="evidence" value="ECO:0007669"/>
    <property type="project" value="UniProtKB-UniRule"/>
</dbReference>
<comment type="caution">
    <text evidence="8">Lacks conserved residue(s) required for the propagation of feature annotation.</text>
</comment>
<comment type="subunit">
    <text evidence="8">Homodimer.</text>
</comment>
<feature type="binding site" evidence="8">
    <location>
        <begin position="117"/>
        <end position="119"/>
    </location>
    <ligand>
        <name>S-adenosyl-L-methionine</name>
        <dbReference type="ChEBI" id="CHEBI:59789"/>
    </ligand>
</feature>
<feature type="binding site" evidence="8">
    <location>
        <position position="38"/>
    </location>
    <ligand>
        <name>[4Fe-4S] cluster</name>
        <dbReference type="ChEBI" id="CHEBI:49883"/>
        <note>4Fe-4S-S-AdoMet</note>
    </ligand>
</feature>
<evidence type="ECO:0000256" key="2">
    <source>
        <dbReference type="ARBA" id="ARBA00022691"/>
    </source>
</evidence>
<keyword evidence="5 8" id="KW-0408">Iron</keyword>
<dbReference type="Pfam" id="PF04055">
    <property type="entry name" value="Radical_SAM"/>
    <property type="match status" value="1"/>
</dbReference>
<comment type="caution">
    <text evidence="10">The sequence shown here is derived from an EMBL/GenBank/DDBJ whole genome shotgun (WGS) entry which is preliminary data.</text>
</comment>
<evidence type="ECO:0000256" key="6">
    <source>
        <dbReference type="ARBA" id="ARBA00023014"/>
    </source>
</evidence>
<keyword evidence="2 8" id="KW-0949">S-adenosyl-L-methionine</keyword>
<evidence type="ECO:0000256" key="7">
    <source>
        <dbReference type="ARBA" id="ARBA00023239"/>
    </source>
</evidence>
<dbReference type="InterPro" id="IPR013785">
    <property type="entry name" value="Aldolase_TIM"/>
</dbReference>
<comment type="similarity">
    <text evidence="8">Belongs to the radical SAM superfamily. 7-carboxy-7-deazaguanine synthase family.</text>
</comment>
<comment type="cofactor">
    <cofactor evidence="8">
        <name>[4Fe-4S] cluster</name>
        <dbReference type="ChEBI" id="CHEBI:49883"/>
    </cofactor>
    <text evidence="8">Binds 1 [4Fe-4S] cluster. The cluster is coordinated with 3 cysteines and an exchangeable S-adenosyl-L-methionine.</text>
</comment>
<dbReference type="GO" id="GO:1904047">
    <property type="term" value="F:S-adenosyl-L-methionine binding"/>
    <property type="evidence" value="ECO:0007669"/>
    <property type="project" value="UniProtKB-UniRule"/>
</dbReference>
<dbReference type="EMBL" id="SUVG01000007">
    <property type="protein sequence ID" value="MBE6421662.1"/>
    <property type="molecule type" value="Genomic_DNA"/>
</dbReference>
<dbReference type="GO" id="GO:0000287">
    <property type="term" value="F:magnesium ion binding"/>
    <property type="evidence" value="ECO:0007669"/>
    <property type="project" value="UniProtKB-UniRule"/>
</dbReference>
<reference evidence="10" key="1">
    <citation type="submission" date="2019-04" db="EMBL/GenBank/DDBJ databases">
        <title>Evolution of Biomass-Degrading Anaerobic Consortia Revealed by Metagenomics.</title>
        <authorList>
            <person name="Peng X."/>
        </authorList>
    </citation>
    <scope>NUCLEOTIDE SEQUENCE</scope>
    <source>
        <strain evidence="10">SIG66</strain>
    </source>
</reference>
<dbReference type="PANTHER" id="PTHR42836">
    <property type="entry name" value="7-CARBOXY-7-DEAZAGUANINE SYNTHASE"/>
    <property type="match status" value="1"/>
</dbReference>
<keyword evidence="3 8" id="KW-0479">Metal-binding</keyword>
<dbReference type="Gene3D" id="3.20.20.70">
    <property type="entry name" value="Aldolase class I"/>
    <property type="match status" value="1"/>
</dbReference>
<gene>
    <name evidence="8" type="primary">queE</name>
    <name evidence="10" type="ORF">E7027_06025</name>
</gene>
<feature type="binding site" evidence="8">
    <location>
        <position position="43"/>
    </location>
    <ligand>
        <name>Mg(2+)</name>
        <dbReference type="ChEBI" id="CHEBI:18420"/>
    </ligand>
</feature>
<comment type="catalytic activity">
    <reaction evidence="8">
        <text>6-carboxy-5,6,7,8-tetrahydropterin + H(+) = 7-carboxy-7-carbaguanine + NH4(+)</text>
        <dbReference type="Rhea" id="RHEA:27974"/>
        <dbReference type="ChEBI" id="CHEBI:15378"/>
        <dbReference type="ChEBI" id="CHEBI:28938"/>
        <dbReference type="ChEBI" id="CHEBI:61032"/>
        <dbReference type="ChEBI" id="CHEBI:61036"/>
        <dbReference type="EC" id="4.3.99.3"/>
    </reaction>
</comment>
<feature type="binding site" evidence="8">
    <location>
        <position position="75"/>
    </location>
    <ligand>
        <name>S-adenosyl-L-methionine</name>
        <dbReference type="ChEBI" id="CHEBI:59789"/>
    </ligand>
</feature>
<dbReference type="GO" id="GO:0051539">
    <property type="term" value="F:4 iron, 4 sulfur cluster binding"/>
    <property type="evidence" value="ECO:0007669"/>
    <property type="project" value="UniProtKB-UniRule"/>
</dbReference>
<keyword evidence="7 8" id="KW-0456">Lyase</keyword>
<keyword evidence="8" id="KW-0671">Queuosine biosynthesis</keyword>
<organism evidence="10 11">
    <name type="scientific">Candidatus Avelusimicrobium gallicola</name>
    <dbReference type="NCBI Taxonomy" id="2562704"/>
    <lineage>
        <taxon>Bacteria</taxon>
        <taxon>Pseudomonadati</taxon>
        <taxon>Elusimicrobiota</taxon>
        <taxon>Elusimicrobia</taxon>
        <taxon>Elusimicrobiales</taxon>
        <taxon>Elusimicrobiaceae</taxon>
        <taxon>Candidatus Avelusimicrobium</taxon>
    </lineage>
</organism>
<comment type="function">
    <text evidence="8">Catalyzes the complex heterocyclic radical-mediated conversion of 6-carboxy-5,6,7,8-tetrahydropterin (CPH4) to 7-carboxy-7-deazaguanine (CDG), a step common to the biosynthetic pathways of all 7-deazapurine-containing compounds.</text>
</comment>
<comment type="pathway">
    <text evidence="8">Purine metabolism; 7-cyano-7-deazaguanine biosynthesis.</text>
</comment>
<keyword evidence="6 8" id="KW-0411">Iron-sulfur</keyword>
<evidence type="ECO:0000256" key="8">
    <source>
        <dbReference type="HAMAP-Rule" id="MF_00917"/>
    </source>
</evidence>
<protein>
    <recommendedName>
        <fullName evidence="8">7-carboxy-7-deazaguanine synthase</fullName>
        <shortName evidence="8">CDG synthase</shortName>
        <ecNumber evidence="8">4.3.99.3</ecNumber>
    </recommendedName>
    <alternativeName>
        <fullName evidence="8">Queuosine biosynthesis protein QueE</fullName>
    </alternativeName>
</protein>
<feature type="binding site" evidence="8">
    <location>
        <begin position="15"/>
        <end position="17"/>
    </location>
    <ligand>
        <name>substrate</name>
    </ligand>
</feature>
<dbReference type="InterPro" id="IPR007197">
    <property type="entry name" value="rSAM"/>
</dbReference>
<evidence type="ECO:0000256" key="5">
    <source>
        <dbReference type="ARBA" id="ARBA00023004"/>
    </source>
</evidence>
<evidence type="ECO:0000256" key="1">
    <source>
        <dbReference type="ARBA" id="ARBA00022485"/>
    </source>
</evidence>
<dbReference type="AlphaFoldDB" id="A0A928HJ19"/>
<dbReference type="PIRSF" id="PIRSF000370">
    <property type="entry name" value="QueE"/>
    <property type="match status" value="1"/>
</dbReference>
<dbReference type="CDD" id="cd01335">
    <property type="entry name" value="Radical_SAM"/>
    <property type="match status" value="1"/>
</dbReference>
<proteinExistence type="inferred from homology"/>
<keyword evidence="4 8" id="KW-0460">Magnesium</keyword>
<evidence type="ECO:0000259" key="9">
    <source>
        <dbReference type="PROSITE" id="PS51918"/>
    </source>
</evidence>
<dbReference type="Proteomes" id="UP000725649">
    <property type="component" value="Unassembled WGS sequence"/>
</dbReference>
<dbReference type="InterPro" id="IPR058240">
    <property type="entry name" value="rSAM_sf"/>
</dbReference>
<dbReference type="InterPro" id="IPR024924">
    <property type="entry name" value="7-CO-7-deazaguanine_synth-like"/>
</dbReference>
<feature type="domain" description="Radical SAM core" evidence="9">
    <location>
        <begin position="21"/>
        <end position="197"/>
    </location>
</feature>
<feature type="binding site" evidence="8">
    <location>
        <begin position="40"/>
        <end position="42"/>
    </location>
    <ligand>
        <name>S-adenosyl-L-methionine</name>
        <dbReference type="ChEBI" id="CHEBI:59789"/>
    </ligand>
</feature>
<comment type="cofactor">
    <cofactor evidence="8">
        <name>S-adenosyl-L-methionine</name>
        <dbReference type="ChEBI" id="CHEBI:59789"/>
    </cofactor>
    <text evidence="8">Binds 1 S-adenosyl-L-methionine per subunit.</text>
</comment>
<feature type="binding site" evidence="8">
    <location>
        <position position="34"/>
    </location>
    <ligand>
        <name>[4Fe-4S] cluster</name>
        <dbReference type="ChEBI" id="CHEBI:49883"/>
        <note>4Fe-4S-S-AdoMet</note>
    </ligand>
</feature>
<dbReference type="PROSITE" id="PS51918">
    <property type="entry name" value="RADICAL_SAM"/>
    <property type="match status" value="1"/>
</dbReference>
<dbReference type="SFLD" id="SFLDS00029">
    <property type="entry name" value="Radical_SAM"/>
    <property type="match status" value="1"/>
</dbReference>
<feature type="binding site" evidence="8">
    <location>
        <position position="41"/>
    </location>
    <ligand>
        <name>[4Fe-4S] cluster</name>
        <dbReference type="ChEBI" id="CHEBI:49883"/>
        <note>4Fe-4S-S-AdoMet</note>
    </ligand>
</feature>
<evidence type="ECO:0000313" key="11">
    <source>
        <dbReference type="Proteomes" id="UP000725649"/>
    </source>
</evidence>
<dbReference type="GO" id="GO:0016840">
    <property type="term" value="F:carbon-nitrogen lyase activity"/>
    <property type="evidence" value="ECO:0007669"/>
    <property type="project" value="UniProtKB-UniRule"/>
</dbReference>
<evidence type="ECO:0000256" key="3">
    <source>
        <dbReference type="ARBA" id="ARBA00022723"/>
    </source>
</evidence>
<dbReference type="EC" id="4.3.99.3" evidence="8"/>
<dbReference type="PANTHER" id="PTHR42836:SF1">
    <property type="entry name" value="7-CARBOXY-7-DEAZAGUANINE SYNTHASE"/>
    <property type="match status" value="1"/>
</dbReference>
<accession>A0A928HJ19</accession>
<evidence type="ECO:0000313" key="10">
    <source>
        <dbReference type="EMBL" id="MBE6421662.1"/>
    </source>
</evidence>